<evidence type="ECO:0000256" key="1">
    <source>
        <dbReference type="ARBA" id="ARBA00022669"/>
    </source>
</evidence>
<evidence type="ECO:0000313" key="4">
    <source>
        <dbReference type="EMBL" id="KAK6917459.1"/>
    </source>
</evidence>
<reference evidence="4 5" key="1">
    <citation type="submission" date="2023-12" db="EMBL/GenBank/DDBJ databases">
        <title>A high-quality genome assembly for Dillenia turbinata (Dilleniales).</title>
        <authorList>
            <person name="Chanderbali A."/>
        </authorList>
    </citation>
    <scope>NUCLEOTIDE SEQUENCE [LARGE SCALE GENOMIC DNA]</scope>
    <source>
        <strain evidence="4">LSX21</strain>
        <tissue evidence="4">Leaf</tissue>
    </source>
</reference>
<dbReference type="EMBL" id="JBAMMX010000023">
    <property type="protein sequence ID" value="KAK6917459.1"/>
    <property type="molecule type" value="Genomic_DNA"/>
</dbReference>
<sequence length="94" mass="10557">MRFLRTLPYEKNWGEDIKKAAFIEFSLLQQEKVGVTKAKSGPVCATIISVKKGDTCEKITEHFEISLGFFNSLNPNLNCDDLFIGQWLCISGSP</sequence>
<dbReference type="SMART" id="SM00257">
    <property type="entry name" value="LysM"/>
    <property type="match status" value="1"/>
</dbReference>
<dbReference type="SUPFAM" id="SSF54106">
    <property type="entry name" value="LysM domain"/>
    <property type="match status" value="1"/>
</dbReference>
<dbReference type="GO" id="GO:0008061">
    <property type="term" value="F:chitin binding"/>
    <property type="evidence" value="ECO:0007669"/>
    <property type="project" value="UniProtKB-KW"/>
</dbReference>
<protein>
    <submittedName>
        <fullName evidence="4">LysM domain</fullName>
    </submittedName>
</protein>
<accession>A0AAN8YWB1</accession>
<keyword evidence="5" id="KW-1185">Reference proteome</keyword>
<name>A0AAN8YWB1_9MAGN</name>
<dbReference type="AlphaFoldDB" id="A0AAN8YWB1"/>
<dbReference type="Gene3D" id="3.10.350.10">
    <property type="entry name" value="LysM domain"/>
    <property type="match status" value="1"/>
</dbReference>
<keyword evidence="1" id="KW-0147">Chitin-binding</keyword>
<evidence type="ECO:0000256" key="2">
    <source>
        <dbReference type="ARBA" id="ARBA00023026"/>
    </source>
</evidence>
<organism evidence="4 5">
    <name type="scientific">Dillenia turbinata</name>
    <dbReference type="NCBI Taxonomy" id="194707"/>
    <lineage>
        <taxon>Eukaryota</taxon>
        <taxon>Viridiplantae</taxon>
        <taxon>Streptophyta</taxon>
        <taxon>Embryophyta</taxon>
        <taxon>Tracheophyta</taxon>
        <taxon>Spermatophyta</taxon>
        <taxon>Magnoliopsida</taxon>
        <taxon>eudicotyledons</taxon>
        <taxon>Gunneridae</taxon>
        <taxon>Pentapetalae</taxon>
        <taxon>Dilleniales</taxon>
        <taxon>Dilleniaceae</taxon>
        <taxon>Dillenia</taxon>
    </lineage>
</organism>
<gene>
    <name evidence="4" type="ORF">RJ641_018210</name>
</gene>
<dbReference type="InterPro" id="IPR018392">
    <property type="entry name" value="LysM"/>
</dbReference>
<keyword evidence="2" id="KW-0843">Virulence</keyword>
<dbReference type="PROSITE" id="PS51782">
    <property type="entry name" value="LYSM"/>
    <property type="match status" value="1"/>
</dbReference>
<feature type="domain" description="LysM" evidence="3">
    <location>
        <begin position="46"/>
        <end position="90"/>
    </location>
</feature>
<dbReference type="Proteomes" id="UP001370490">
    <property type="component" value="Unassembled WGS sequence"/>
</dbReference>
<proteinExistence type="predicted"/>
<dbReference type="PANTHER" id="PTHR34997:SF1">
    <property type="entry name" value="PEPTIDOGLYCAN-BINDING LYSIN DOMAIN"/>
    <property type="match status" value="1"/>
</dbReference>
<evidence type="ECO:0000313" key="5">
    <source>
        <dbReference type="Proteomes" id="UP001370490"/>
    </source>
</evidence>
<dbReference type="CDD" id="cd00118">
    <property type="entry name" value="LysM"/>
    <property type="match status" value="1"/>
</dbReference>
<comment type="caution">
    <text evidence="4">The sequence shown here is derived from an EMBL/GenBank/DDBJ whole genome shotgun (WGS) entry which is preliminary data.</text>
</comment>
<dbReference type="InterPro" id="IPR036779">
    <property type="entry name" value="LysM_dom_sf"/>
</dbReference>
<dbReference type="PANTHER" id="PTHR34997">
    <property type="entry name" value="AM15"/>
    <property type="match status" value="1"/>
</dbReference>
<dbReference type="Pfam" id="PF01476">
    <property type="entry name" value="LysM"/>
    <property type="match status" value="1"/>
</dbReference>
<dbReference type="InterPro" id="IPR052210">
    <property type="entry name" value="LysM1-like"/>
</dbReference>
<evidence type="ECO:0000259" key="3">
    <source>
        <dbReference type="PROSITE" id="PS51782"/>
    </source>
</evidence>